<evidence type="ECO:0000313" key="2">
    <source>
        <dbReference type="EMBL" id="MBS7526630.1"/>
    </source>
</evidence>
<protein>
    <submittedName>
        <fullName evidence="2">Uncharacterized protein</fullName>
    </submittedName>
</protein>
<comment type="caution">
    <text evidence="2">The sequence shown here is derived from an EMBL/GenBank/DDBJ whole genome shotgun (WGS) entry which is preliminary data.</text>
</comment>
<keyword evidence="3" id="KW-1185">Reference proteome</keyword>
<dbReference type="Proteomes" id="UP000746471">
    <property type="component" value="Unassembled WGS sequence"/>
</dbReference>
<evidence type="ECO:0000256" key="1">
    <source>
        <dbReference type="SAM" id="Phobius"/>
    </source>
</evidence>
<keyword evidence="1" id="KW-0472">Membrane</keyword>
<gene>
    <name evidence="2" type="ORF">KHM83_08075</name>
</gene>
<dbReference type="RefSeq" id="WP_213236492.1">
    <property type="nucleotide sequence ID" value="NZ_JAHBCL010000012.1"/>
</dbReference>
<organism evidence="2 3">
    <name type="scientific">Fusibacter paucivorans</name>
    <dbReference type="NCBI Taxonomy" id="76009"/>
    <lineage>
        <taxon>Bacteria</taxon>
        <taxon>Bacillati</taxon>
        <taxon>Bacillota</taxon>
        <taxon>Clostridia</taxon>
        <taxon>Eubacteriales</taxon>
        <taxon>Eubacteriales Family XII. Incertae Sedis</taxon>
        <taxon>Fusibacter</taxon>
    </lineage>
</organism>
<evidence type="ECO:0000313" key="3">
    <source>
        <dbReference type="Proteomes" id="UP000746471"/>
    </source>
</evidence>
<keyword evidence="1" id="KW-0812">Transmembrane</keyword>
<sequence length="283" mass="32194">MIRNVKKINRRLMIIFILLSVLIGSLLTILYLPRLRSRVVMTASKAYENRTADQAIALSIPVHDSDTSLAWYPQMLTYNDRGGYNRMNNVNTELTIYYTFGDFSGYGSKAHAAFYDVESPYYASFFGGYVIGNAGGDWSQKPILLASVPHYDYTQLILSALGCPDKRLKFEYEVLETEEGVYTAGSDRWTRYDLRIETTGVTHPQRDFLMHDLQFGPSPLPAAYSPELIAGSFEPIVLYAVLYAKYYAAQDTEIMLYVLTADKQLLEQTDERLLSKTTLHFTD</sequence>
<name>A0ABS5PN77_9FIRM</name>
<feature type="transmembrane region" description="Helical" evidence="1">
    <location>
        <begin position="12"/>
        <end position="32"/>
    </location>
</feature>
<reference evidence="2 3" key="1">
    <citation type="submission" date="2021-05" db="EMBL/GenBank/DDBJ databases">
        <title>Fusibacter ferrireducens sp. nov., an anaerobic, sulfur- and Fe-reducing bacterium isolated from the mangrove sediment.</title>
        <authorList>
            <person name="Qiu D."/>
        </authorList>
    </citation>
    <scope>NUCLEOTIDE SEQUENCE [LARGE SCALE GENOMIC DNA]</scope>
    <source>
        <strain evidence="2 3">DSM 12116</strain>
    </source>
</reference>
<proteinExistence type="predicted"/>
<dbReference type="EMBL" id="JAHBCL010000012">
    <property type="protein sequence ID" value="MBS7526630.1"/>
    <property type="molecule type" value="Genomic_DNA"/>
</dbReference>
<keyword evidence="1" id="KW-1133">Transmembrane helix</keyword>
<accession>A0ABS5PN77</accession>